<comment type="caution">
    <text evidence="2">The sequence shown here is derived from an EMBL/GenBank/DDBJ whole genome shotgun (WGS) entry which is preliminary data.</text>
</comment>
<proteinExistence type="predicted"/>
<accession>A0A4Z2G155</accession>
<dbReference type="EMBL" id="SRLO01000749">
    <property type="protein sequence ID" value="TNN47286.1"/>
    <property type="molecule type" value="Genomic_DNA"/>
</dbReference>
<dbReference type="AlphaFoldDB" id="A0A4Z2G155"/>
<protein>
    <submittedName>
        <fullName evidence="2">Uncharacterized protein</fullName>
    </submittedName>
</protein>
<dbReference type="Proteomes" id="UP000314294">
    <property type="component" value="Unassembled WGS sequence"/>
</dbReference>
<gene>
    <name evidence="2" type="ORF">EYF80_042514</name>
</gene>
<reference evidence="2 3" key="1">
    <citation type="submission" date="2019-03" db="EMBL/GenBank/DDBJ databases">
        <title>First draft genome of Liparis tanakae, snailfish: a comprehensive survey of snailfish specific genes.</title>
        <authorList>
            <person name="Kim W."/>
            <person name="Song I."/>
            <person name="Jeong J.-H."/>
            <person name="Kim D."/>
            <person name="Kim S."/>
            <person name="Ryu S."/>
            <person name="Song J.Y."/>
            <person name="Lee S.K."/>
        </authorList>
    </citation>
    <scope>NUCLEOTIDE SEQUENCE [LARGE SCALE GENOMIC DNA]</scope>
    <source>
        <tissue evidence="2">Muscle</tissue>
    </source>
</reference>
<sequence length="62" mass="7005">MRLPCCRIRQRDDTSTYVITPTASDFGYEGKLSKTSASLEERSVSVSSYNLTSEEVPRRPCE</sequence>
<feature type="region of interest" description="Disordered" evidence="1">
    <location>
        <begin position="37"/>
        <end position="62"/>
    </location>
</feature>
<keyword evidence="3" id="KW-1185">Reference proteome</keyword>
<evidence type="ECO:0000313" key="2">
    <source>
        <dbReference type="EMBL" id="TNN47286.1"/>
    </source>
</evidence>
<evidence type="ECO:0000313" key="3">
    <source>
        <dbReference type="Proteomes" id="UP000314294"/>
    </source>
</evidence>
<organism evidence="2 3">
    <name type="scientific">Liparis tanakae</name>
    <name type="common">Tanaka's snailfish</name>
    <dbReference type="NCBI Taxonomy" id="230148"/>
    <lineage>
        <taxon>Eukaryota</taxon>
        <taxon>Metazoa</taxon>
        <taxon>Chordata</taxon>
        <taxon>Craniata</taxon>
        <taxon>Vertebrata</taxon>
        <taxon>Euteleostomi</taxon>
        <taxon>Actinopterygii</taxon>
        <taxon>Neopterygii</taxon>
        <taxon>Teleostei</taxon>
        <taxon>Neoteleostei</taxon>
        <taxon>Acanthomorphata</taxon>
        <taxon>Eupercaria</taxon>
        <taxon>Perciformes</taxon>
        <taxon>Cottioidei</taxon>
        <taxon>Cottales</taxon>
        <taxon>Liparidae</taxon>
        <taxon>Liparis</taxon>
    </lineage>
</organism>
<evidence type="ECO:0000256" key="1">
    <source>
        <dbReference type="SAM" id="MobiDB-lite"/>
    </source>
</evidence>
<feature type="compositionally biased region" description="Polar residues" evidence="1">
    <location>
        <begin position="37"/>
        <end position="53"/>
    </location>
</feature>
<name>A0A4Z2G155_9TELE</name>